<feature type="repeat" description="PPR" evidence="2">
    <location>
        <begin position="131"/>
        <end position="161"/>
    </location>
</feature>
<evidence type="ECO:0000256" key="1">
    <source>
        <dbReference type="ARBA" id="ARBA00022737"/>
    </source>
</evidence>
<dbReference type="PANTHER" id="PTHR47936:SF1">
    <property type="entry name" value="PENTATRICOPEPTIDE REPEAT-CONTAINING PROTEIN GUN1, CHLOROPLASTIC"/>
    <property type="match status" value="1"/>
</dbReference>
<dbReference type="PROSITE" id="PS51375">
    <property type="entry name" value="PPR"/>
    <property type="match status" value="4"/>
</dbReference>
<dbReference type="Pfam" id="PF01535">
    <property type="entry name" value="PPR"/>
    <property type="match status" value="1"/>
</dbReference>
<accession>A0A8S1V5C9</accession>
<dbReference type="PANTHER" id="PTHR47936">
    <property type="entry name" value="PPR_LONG DOMAIN-CONTAINING PROTEIN"/>
    <property type="match status" value="1"/>
</dbReference>
<dbReference type="GO" id="GO:0009507">
    <property type="term" value="C:chloroplast"/>
    <property type="evidence" value="ECO:0007669"/>
    <property type="project" value="TreeGrafter"/>
</dbReference>
<feature type="repeat" description="PPR" evidence="2">
    <location>
        <begin position="61"/>
        <end position="95"/>
    </location>
</feature>
<keyword evidence="4" id="KW-1185">Reference proteome</keyword>
<dbReference type="AlphaFoldDB" id="A0A8S1V5C9"/>
<dbReference type="Pfam" id="PF13041">
    <property type="entry name" value="PPR_2"/>
    <property type="match status" value="2"/>
</dbReference>
<dbReference type="EMBL" id="CAJJDO010000055">
    <property type="protein sequence ID" value="CAD8171817.1"/>
    <property type="molecule type" value="Genomic_DNA"/>
</dbReference>
<name>A0A8S1V5C9_9CILI</name>
<proteinExistence type="predicted"/>
<comment type="caution">
    <text evidence="3">The sequence shown here is derived from an EMBL/GenBank/DDBJ whole genome shotgun (WGS) entry which is preliminary data.</text>
</comment>
<dbReference type="GO" id="GO:0031930">
    <property type="term" value="P:mitochondria-nucleus signaling pathway"/>
    <property type="evidence" value="ECO:0007669"/>
    <property type="project" value="TreeGrafter"/>
</dbReference>
<protein>
    <recommendedName>
        <fullName evidence="5">Pentatricopeptide repeat-containing protein</fullName>
    </recommendedName>
</protein>
<feature type="repeat" description="PPR" evidence="2">
    <location>
        <begin position="96"/>
        <end position="130"/>
    </location>
</feature>
<gene>
    <name evidence="3" type="ORF">PPENT_87.1.T0550228</name>
</gene>
<dbReference type="OrthoDB" id="185373at2759"/>
<organism evidence="3 4">
    <name type="scientific">Paramecium pentaurelia</name>
    <dbReference type="NCBI Taxonomy" id="43138"/>
    <lineage>
        <taxon>Eukaryota</taxon>
        <taxon>Sar</taxon>
        <taxon>Alveolata</taxon>
        <taxon>Ciliophora</taxon>
        <taxon>Intramacronucleata</taxon>
        <taxon>Oligohymenophorea</taxon>
        <taxon>Peniculida</taxon>
        <taxon>Parameciidae</taxon>
        <taxon>Paramecium</taxon>
    </lineage>
</organism>
<evidence type="ECO:0000256" key="2">
    <source>
        <dbReference type="PROSITE-ProRule" id="PRU00708"/>
    </source>
</evidence>
<dbReference type="NCBIfam" id="TIGR00756">
    <property type="entry name" value="PPR"/>
    <property type="match status" value="4"/>
</dbReference>
<dbReference type="Proteomes" id="UP000689195">
    <property type="component" value="Unassembled WGS sequence"/>
</dbReference>
<feature type="repeat" description="PPR" evidence="2">
    <location>
        <begin position="167"/>
        <end position="201"/>
    </location>
</feature>
<evidence type="ECO:0000313" key="3">
    <source>
        <dbReference type="EMBL" id="CAD8171817.1"/>
    </source>
</evidence>
<sequence length="444" mass="53287">MAEYLLIFNRNELLRAKSLLDLIQLTDQFKPDEILYNQLIDAYLERHGIIKRNKNKQIDPSSVIYEILIKAYGKKNDLNGVFKIFEEIKQQKIPINDLTYGCLVDACVRDDRLDQTLQFINQMKSQNLPINTVLYTIIIKEFCKLNQIDEVIKYFNHMKQASKTYPNLITYNSLLNGMVKNELLNQSDQLFQELVESTIKPDIITFSTLQKGHCRRNNMKRINEIVQFMINFLINRDKSLFQLILECYLNQYFVIKFLNSVNYYQQLQDYIIYKKLVQAMPLLNRLHQLMDEHRIQPLSLEQTINSLLLYKLDEQIYSIITYIVLIALKMNYNISNLETLLYSQNSQLIFYNRYYQNYPIEIKICRVFIKKNIKNDLKEPLNEQFIEVFLQCNNNNKKSKVQERSLAFNIKNKENVYYPKDQYNHYEKNDLDEFMRNKQYAKRR</sequence>
<keyword evidence="1" id="KW-0677">Repeat</keyword>
<evidence type="ECO:0008006" key="5">
    <source>
        <dbReference type="Google" id="ProtNLM"/>
    </source>
</evidence>
<reference evidence="3" key="1">
    <citation type="submission" date="2021-01" db="EMBL/GenBank/DDBJ databases">
        <authorList>
            <consortium name="Genoscope - CEA"/>
            <person name="William W."/>
        </authorList>
    </citation>
    <scope>NUCLEOTIDE SEQUENCE</scope>
</reference>
<dbReference type="InterPro" id="IPR002885">
    <property type="entry name" value="PPR_rpt"/>
</dbReference>
<evidence type="ECO:0000313" key="4">
    <source>
        <dbReference type="Proteomes" id="UP000689195"/>
    </source>
</evidence>